<dbReference type="EMBL" id="BGPR01236969">
    <property type="protein sequence ID" value="GBL96181.1"/>
    <property type="molecule type" value="Genomic_DNA"/>
</dbReference>
<feature type="non-terminal residue" evidence="1">
    <location>
        <position position="1"/>
    </location>
</feature>
<proteinExistence type="predicted"/>
<name>A0A4Y2BV87_ARAVE</name>
<accession>A0A4Y2BV87</accession>
<evidence type="ECO:0000313" key="2">
    <source>
        <dbReference type="Proteomes" id="UP000499080"/>
    </source>
</evidence>
<comment type="caution">
    <text evidence="1">The sequence shown here is derived from an EMBL/GenBank/DDBJ whole genome shotgun (WGS) entry which is preliminary data.</text>
</comment>
<reference evidence="1 2" key="1">
    <citation type="journal article" date="2019" name="Sci. Rep.">
        <title>Orb-weaving spider Araneus ventricosus genome elucidates the spidroin gene catalogue.</title>
        <authorList>
            <person name="Kono N."/>
            <person name="Nakamura H."/>
            <person name="Ohtoshi R."/>
            <person name="Moran D.A.P."/>
            <person name="Shinohara A."/>
            <person name="Yoshida Y."/>
            <person name="Fujiwara M."/>
            <person name="Mori M."/>
            <person name="Tomita M."/>
            <person name="Arakawa K."/>
        </authorList>
    </citation>
    <scope>NUCLEOTIDE SEQUENCE [LARGE SCALE GENOMIC DNA]</scope>
</reference>
<organism evidence="1 2">
    <name type="scientific">Araneus ventricosus</name>
    <name type="common">Orbweaver spider</name>
    <name type="synonym">Epeira ventricosa</name>
    <dbReference type="NCBI Taxonomy" id="182803"/>
    <lineage>
        <taxon>Eukaryota</taxon>
        <taxon>Metazoa</taxon>
        <taxon>Ecdysozoa</taxon>
        <taxon>Arthropoda</taxon>
        <taxon>Chelicerata</taxon>
        <taxon>Arachnida</taxon>
        <taxon>Araneae</taxon>
        <taxon>Araneomorphae</taxon>
        <taxon>Entelegynae</taxon>
        <taxon>Araneoidea</taxon>
        <taxon>Araneidae</taxon>
        <taxon>Araneus</taxon>
    </lineage>
</organism>
<sequence>DDENRSCLKLFGYLGDECGCPEVVDRPVPELAPLQLLQHVPEGALVHGHAAAGRDAGQGHAGQGLRICKKEAVSFHFSYRL</sequence>
<keyword evidence="2" id="KW-1185">Reference proteome</keyword>
<dbReference type="AlphaFoldDB" id="A0A4Y2BV87"/>
<protein>
    <submittedName>
        <fullName evidence="1">Uncharacterized protein</fullName>
    </submittedName>
</protein>
<dbReference type="Proteomes" id="UP000499080">
    <property type="component" value="Unassembled WGS sequence"/>
</dbReference>
<evidence type="ECO:0000313" key="1">
    <source>
        <dbReference type="EMBL" id="GBL96181.1"/>
    </source>
</evidence>
<gene>
    <name evidence="1" type="ORF">AVEN_50843_1</name>
</gene>